<dbReference type="RefSeq" id="YP_009130544.1">
    <property type="nucleotide sequence ID" value="NC_026796.1"/>
</dbReference>
<keyword evidence="2" id="KW-0255">Endonuclease</keyword>
<organism evidence="2">
    <name type="scientific">Tydemania expeditionis</name>
    <name type="common">Green alga</name>
    <dbReference type="NCBI Taxonomy" id="325645"/>
    <lineage>
        <taxon>Eukaryota</taxon>
        <taxon>Viridiplantae</taxon>
        <taxon>Chlorophyta</taxon>
        <taxon>core chlorophytes</taxon>
        <taxon>Ulvophyceae</taxon>
        <taxon>TCBD clade</taxon>
        <taxon>Bryopsidales</taxon>
        <taxon>Halimedineae</taxon>
        <taxon>Halimedaceae</taxon>
        <taxon>Udoteae</taxon>
        <taxon>Tydemania</taxon>
    </lineage>
</organism>
<dbReference type="GO" id="GO:0005739">
    <property type="term" value="C:mitochondrion"/>
    <property type="evidence" value="ECO:0007669"/>
    <property type="project" value="UniProtKB-ARBA"/>
</dbReference>
<feature type="domain" description="Homing endonuclease LAGLIDADG" evidence="1">
    <location>
        <begin position="31"/>
        <end position="128"/>
    </location>
</feature>
<reference evidence="2" key="1">
    <citation type="journal article" date="2015" name="BMC Genomics">
        <title>The chloroplast genomes of Bryopsis plumosa and Tydemania expeditionis (Bryopsidales, Chlorophyta): compact genomes and genes of bacterial origin.</title>
        <authorList>
            <person name="Leliaert F."/>
            <person name="Lopez-Bautista J.M."/>
        </authorList>
    </citation>
    <scope>NUCLEOTIDE SEQUENCE</scope>
    <source>
        <strain evidence="2">FL1151</strain>
    </source>
</reference>
<geneLocation type="chloroplast" evidence="2"/>
<dbReference type="GeneID" id="24020458"/>
<keyword evidence="2" id="KW-0540">Nuclease</keyword>
<proteinExistence type="predicted"/>
<keyword evidence="2" id="KW-0150">Chloroplast</keyword>
<dbReference type="Gene3D" id="3.10.28.10">
    <property type="entry name" value="Homing endonucleases"/>
    <property type="match status" value="1"/>
</dbReference>
<dbReference type="PANTHER" id="PTHR36181:SF2">
    <property type="entry name" value="INTRON-ENCODED ENDONUCLEASE AI3-RELATED"/>
    <property type="match status" value="1"/>
</dbReference>
<dbReference type="InterPro" id="IPR051289">
    <property type="entry name" value="LAGLIDADG_Endonuclease"/>
</dbReference>
<sequence>MNINFNTRYQKVLTQFHQMPPKMTKQYKFFLAGFVEGEGSLCVSIKKTGKRIKADPEFNIAQNKSGIIHLIAFMDLFKTGNINFKSGSQHTYVYKITNRQALKEKFIPYYKQYVWPYACESKRFTFKLMVQLLDLFEQKVHLDPKKFGLQILPLVYHISNEHCQRKNTKVELTRITSKNKSI</sequence>
<dbReference type="PANTHER" id="PTHR36181">
    <property type="entry name" value="INTRON-ENCODED ENDONUCLEASE AI3-RELATED"/>
    <property type="match status" value="1"/>
</dbReference>
<name>A0A0D6E1H9_TYDEX</name>
<gene>
    <name evidence="2" type="primary">orf5</name>
</gene>
<dbReference type="AlphaFoldDB" id="A0A0D6E1H9"/>
<dbReference type="EMBL" id="LN810505">
    <property type="protein sequence ID" value="CEO91074.1"/>
    <property type="molecule type" value="Genomic_DNA"/>
</dbReference>
<accession>A0A0D6E1H9</accession>
<dbReference type="InterPro" id="IPR004860">
    <property type="entry name" value="LAGLIDADG_dom"/>
</dbReference>
<protein>
    <submittedName>
        <fullName evidence="2">Putative LAGLIDADG homing endonuclease</fullName>
    </submittedName>
</protein>
<dbReference type="GO" id="GO:0004519">
    <property type="term" value="F:endonuclease activity"/>
    <property type="evidence" value="ECO:0007669"/>
    <property type="project" value="UniProtKB-KW"/>
</dbReference>
<keyword evidence="2" id="KW-0934">Plastid</keyword>
<dbReference type="InterPro" id="IPR027434">
    <property type="entry name" value="Homing_endonucl"/>
</dbReference>
<dbReference type="Pfam" id="PF00961">
    <property type="entry name" value="LAGLIDADG_1"/>
    <property type="match status" value="1"/>
</dbReference>
<evidence type="ECO:0000313" key="2">
    <source>
        <dbReference type="EMBL" id="CEO91074.1"/>
    </source>
</evidence>
<keyword evidence="2" id="KW-0378">Hydrolase</keyword>
<evidence type="ECO:0000259" key="1">
    <source>
        <dbReference type="Pfam" id="PF00961"/>
    </source>
</evidence>
<dbReference type="SUPFAM" id="SSF55608">
    <property type="entry name" value="Homing endonucleases"/>
    <property type="match status" value="1"/>
</dbReference>